<accession>A0A8J5IYU3</accession>
<evidence type="ECO:0000256" key="1">
    <source>
        <dbReference type="SAM" id="MobiDB-lite"/>
    </source>
</evidence>
<feature type="region of interest" description="Disordered" evidence="1">
    <location>
        <begin position="228"/>
        <end position="265"/>
    </location>
</feature>
<protein>
    <submittedName>
        <fullName evidence="2">Uncharacterized protein</fullName>
    </submittedName>
</protein>
<evidence type="ECO:0000313" key="2">
    <source>
        <dbReference type="EMBL" id="KAG6946611.1"/>
    </source>
</evidence>
<feature type="compositionally biased region" description="Basic and acidic residues" evidence="1">
    <location>
        <begin position="33"/>
        <end position="55"/>
    </location>
</feature>
<comment type="caution">
    <text evidence="2">The sequence shown here is derived from an EMBL/GenBank/DDBJ whole genome shotgun (WGS) entry which is preliminary data.</text>
</comment>
<proteinExistence type="predicted"/>
<feature type="compositionally biased region" description="Acidic residues" evidence="1">
    <location>
        <begin position="228"/>
        <end position="247"/>
    </location>
</feature>
<dbReference type="AlphaFoldDB" id="A0A8J5IYU3"/>
<feature type="region of interest" description="Disordered" evidence="1">
    <location>
        <begin position="33"/>
        <end position="186"/>
    </location>
</feature>
<gene>
    <name evidence="2" type="ORF">JG688_00015965</name>
</gene>
<feature type="compositionally biased region" description="Acidic residues" evidence="1">
    <location>
        <begin position="154"/>
        <end position="163"/>
    </location>
</feature>
<dbReference type="EMBL" id="JAENGY010001852">
    <property type="protein sequence ID" value="KAG6946611.1"/>
    <property type="molecule type" value="Genomic_DNA"/>
</dbReference>
<keyword evidence="3" id="KW-1185">Reference proteome</keyword>
<reference evidence="2" key="1">
    <citation type="submission" date="2021-01" db="EMBL/GenBank/DDBJ databases">
        <title>Phytophthora aleatoria, a newly-described species from Pinus radiata is distinct from Phytophthora cactorum isolates based on comparative genomics.</title>
        <authorList>
            <person name="Mcdougal R."/>
            <person name="Panda P."/>
            <person name="Williams N."/>
            <person name="Studholme D.J."/>
        </authorList>
    </citation>
    <scope>NUCLEOTIDE SEQUENCE</scope>
    <source>
        <strain evidence="2">NZFS 4037</strain>
    </source>
</reference>
<organism evidence="2 3">
    <name type="scientific">Phytophthora aleatoria</name>
    <dbReference type="NCBI Taxonomy" id="2496075"/>
    <lineage>
        <taxon>Eukaryota</taxon>
        <taxon>Sar</taxon>
        <taxon>Stramenopiles</taxon>
        <taxon>Oomycota</taxon>
        <taxon>Peronosporomycetes</taxon>
        <taxon>Peronosporales</taxon>
        <taxon>Peronosporaceae</taxon>
        <taxon>Phytophthora</taxon>
    </lineage>
</organism>
<sequence length="321" mass="34341">MLRAHVRLTRANTTEAAMKALCDSPDVDKARCIQDNDRDKANVEATSRTKERDQHQGSSNVSTLAADGAEAPSVEGATPTDADAISNESGDAVSEVGSASPSLRNESPHVTRALSRPSVDSSRSEYSPPRHRNLGDAFAAEAMASDTEEKTDGADDMENDVGESENGAEGRNSGVEDGPRRSVRKAPAMRGCSPCIYRIMVHGIDHCLCLFILDVNILQYTDDPDDFAAMESDAENDDGASDDEDDVSDGHVETASGDVVDGEGDAESNCNGVTHKWLHVASWLHGGFSNVGVRHTNGFTLQTTGLYAFRLLMASVLERLN</sequence>
<evidence type="ECO:0000313" key="3">
    <source>
        <dbReference type="Proteomes" id="UP000709295"/>
    </source>
</evidence>
<name>A0A8J5IYU3_9STRA</name>
<dbReference type="Proteomes" id="UP000709295">
    <property type="component" value="Unassembled WGS sequence"/>
</dbReference>